<comment type="caution">
    <text evidence="1">The sequence shown here is derived from an EMBL/GenBank/DDBJ whole genome shotgun (WGS) entry which is preliminary data.</text>
</comment>
<protein>
    <submittedName>
        <fullName evidence="1">Uncharacterized protein</fullName>
    </submittedName>
</protein>
<gene>
    <name evidence="1" type="ORF">IIU_05991</name>
</gene>
<dbReference type="Proteomes" id="UP000014018">
    <property type="component" value="Unassembled WGS sequence"/>
</dbReference>
<dbReference type="AlphaFoldDB" id="A0A9W5PL14"/>
<sequence>MKKFSLVLKTLQQNLKTNVTVILPENEEMFSDKMKPLQTLYLLHGLTNDNTMYTRYTNVERYAKEKILRLSCQL</sequence>
<organism evidence="1 2">
    <name type="scientific">Bacillus cereus VD133</name>
    <dbReference type="NCBI Taxonomy" id="1053233"/>
    <lineage>
        <taxon>Bacteria</taxon>
        <taxon>Bacillati</taxon>
        <taxon>Bacillota</taxon>
        <taxon>Bacilli</taxon>
        <taxon>Bacillales</taxon>
        <taxon>Bacillaceae</taxon>
        <taxon>Bacillus</taxon>
        <taxon>Bacillus cereus group</taxon>
    </lineage>
</organism>
<reference evidence="1 2" key="1">
    <citation type="submission" date="2012-12" db="EMBL/GenBank/DDBJ databases">
        <title>The Genome Sequence of Bacillus cereus VD133.</title>
        <authorList>
            <consortium name="The Broad Institute Genome Sequencing Platform"/>
            <consortium name="The Broad Institute Genome Sequencing Center for Infectious Disease"/>
            <person name="Feldgarden M."/>
            <person name="Van der Auwera G.A."/>
            <person name="Mahillon J."/>
            <person name="Duprez V."/>
            <person name="Timmery S."/>
            <person name="Mattelet C."/>
            <person name="Dierick K."/>
            <person name="Sun M."/>
            <person name="Yu Z."/>
            <person name="Zhu L."/>
            <person name="Hu X."/>
            <person name="Shank E.B."/>
            <person name="Swiecicka I."/>
            <person name="Hansen B.M."/>
            <person name="Andrup L."/>
            <person name="Walker B."/>
            <person name="Young S.K."/>
            <person name="Zeng Q."/>
            <person name="Gargeya S."/>
            <person name="Fitzgerald M."/>
            <person name="Haas B."/>
            <person name="Abouelleil A."/>
            <person name="Alvarado L."/>
            <person name="Arachchi H.M."/>
            <person name="Berlin A.M."/>
            <person name="Chapman S.B."/>
            <person name="Dewar J."/>
            <person name="Goldberg J."/>
            <person name="Griggs A."/>
            <person name="Gujja S."/>
            <person name="Hansen M."/>
            <person name="Howarth C."/>
            <person name="Imamovic A."/>
            <person name="Larimer J."/>
            <person name="McCowan C."/>
            <person name="Murphy C."/>
            <person name="Neiman D."/>
            <person name="Pearson M."/>
            <person name="Priest M."/>
            <person name="Roberts A."/>
            <person name="Saif S."/>
            <person name="Shea T."/>
            <person name="Sisk P."/>
            <person name="Sykes S."/>
            <person name="Wortman J."/>
            <person name="Nusbaum C."/>
            <person name="Birren B."/>
        </authorList>
    </citation>
    <scope>NUCLEOTIDE SEQUENCE [LARGE SCALE GENOMIC DNA]</scope>
    <source>
        <strain evidence="1 2">VD133</strain>
    </source>
</reference>
<dbReference type="EMBL" id="AHFB01000121">
    <property type="protein sequence ID" value="EOO26773.1"/>
    <property type="molecule type" value="Genomic_DNA"/>
</dbReference>
<dbReference type="Gene3D" id="3.40.50.1820">
    <property type="entry name" value="alpha/beta hydrolase"/>
    <property type="match status" value="1"/>
</dbReference>
<proteinExistence type="predicted"/>
<dbReference type="InterPro" id="IPR029058">
    <property type="entry name" value="AB_hydrolase_fold"/>
</dbReference>
<evidence type="ECO:0000313" key="1">
    <source>
        <dbReference type="EMBL" id="EOO26773.1"/>
    </source>
</evidence>
<evidence type="ECO:0000313" key="2">
    <source>
        <dbReference type="Proteomes" id="UP000014018"/>
    </source>
</evidence>
<accession>A0A9W5PL14</accession>
<name>A0A9W5PL14_BACCE</name>